<evidence type="ECO:0000313" key="2">
    <source>
        <dbReference type="EMBL" id="GJJ75647.1"/>
    </source>
</evidence>
<protein>
    <submittedName>
        <fullName evidence="2">Uncharacterized protein</fullName>
    </submittedName>
</protein>
<dbReference type="OrthoDB" id="2435510at2759"/>
<evidence type="ECO:0000256" key="1">
    <source>
        <dbReference type="SAM" id="MobiDB-lite"/>
    </source>
</evidence>
<feature type="compositionally biased region" description="Low complexity" evidence="1">
    <location>
        <begin position="396"/>
        <end position="418"/>
    </location>
</feature>
<feature type="compositionally biased region" description="Basic and acidic residues" evidence="1">
    <location>
        <begin position="457"/>
        <end position="476"/>
    </location>
</feature>
<organism evidence="2 3">
    <name type="scientific">Entomortierella parvispora</name>
    <dbReference type="NCBI Taxonomy" id="205924"/>
    <lineage>
        <taxon>Eukaryota</taxon>
        <taxon>Fungi</taxon>
        <taxon>Fungi incertae sedis</taxon>
        <taxon>Mucoromycota</taxon>
        <taxon>Mortierellomycotina</taxon>
        <taxon>Mortierellomycetes</taxon>
        <taxon>Mortierellales</taxon>
        <taxon>Mortierellaceae</taxon>
        <taxon>Entomortierella</taxon>
    </lineage>
</organism>
<feature type="region of interest" description="Disordered" evidence="1">
    <location>
        <begin position="380"/>
        <end position="418"/>
    </location>
</feature>
<dbReference type="EMBL" id="BQFW01000011">
    <property type="protein sequence ID" value="GJJ75647.1"/>
    <property type="molecule type" value="Genomic_DNA"/>
</dbReference>
<proteinExistence type="predicted"/>
<reference evidence="2" key="1">
    <citation type="submission" date="2021-11" db="EMBL/GenBank/DDBJ databases">
        <authorList>
            <person name="Herlambang A."/>
            <person name="Guo Y."/>
            <person name="Takashima Y."/>
            <person name="Nishizawa T."/>
        </authorList>
    </citation>
    <scope>NUCLEOTIDE SEQUENCE</scope>
    <source>
        <strain evidence="2">E1425</strain>
    </source>
</reference>
<evidence type="ECO:0000313" key="3">
    <source>
        <dbReference type="Proteomes" id="UP000827284"/>
    </source>
</evidence>
<keyword evidence="3" id="KW-1185">Reference proteome</keyword>
<name>A0A9P3HG18_9FUNG</name>
<dbReference type="AlphaFoldDB" id="A0A9P3HG18"/>
<comment type="caution">
    <text evidence="2">The sequence shown here is derived from an EMBL/GenBank/DDBJ whole genome shotgun (WGS) entry which is preliminary data.</text>
</comment>
<accession>A0A9P3HG18</accession>
<gene>
    <name evidence="2" type="ORF">EMPS_08005</name>
</gene>
<reference evidence="2" key="2">
    <citation type="journal article" date="2022" name="Microbiol. Resour. Announc.">
        <title>Whole-Genome Sequence of Entomortierella parvispora E1425, a Mucoromycotan Fungus Associated with Burkholderiaceae-Related Endosymbiotic Bacteria.</title>
        <authorList>
            <person name="Herlambang A."/>
            <person name="Guo Y."/>
            <person name="Takashima Y."/>
            <person name="Narisawa K."/>
            <person name="Ohta H."/>
            <person name="Nishizawa T."/>
        </authorList>
    </citation>
    <scope>NUCLEOTIDE SEQUENCE</scope>
    <source>
        <strain evidence="2">E1425</strain>
    </source>
</reference>
<sequence length="476" mass="51904">MLVNPAQSHFKFECLDQSPVGSFDSLAPLQPKANGIRKSPGSYHRRSVSCLAVASHHEHYEHPSYYAAASGRYYDTIEVSEGSASPVTHTRHIQRKSEGAISIGQLQRSLSNAGLVNVSTAAADGKTKDGDYTMVSVPSGPLSGKLVKVRTSTVKKKNSPVHPPPLHPRSFLYHPASNPLNTTTATTMQIHQQPAESERRDCRTIGIDSGCYATTPFTFASPTSAPSQSEQPSRLAAISIFTLGPPQQSSDLEYPTYSCCCSLDDRSGLEDTSSLDGATFAASFLFHIPTLPLHSVSSPPPPYHYQHPLEYTGRLSNASYSHLDTFYFQKVNVTSPTATPRRSLLSDLLNNQGAPTRLEQNANRRRMLKSMRRYSVDASEMNFSLGGPSSRATPLTSIPSEEGSESSSSSSTSPMLIESRQTGFSATPTVRYLRNPCHAAIKTKLQPSAFRGTLQRRGADENGERPDYFGADDRVW</sequence>
<dbReference type="Proteomes" id="UP000827284">
    <property type="component" value="Unassembled WGS sequence"/>
</dbReference>
<feature type="region of interest" description="Disordered" evidence="1">
    <location>
        <begin position="451"/>
        <end position="476"/>
    </location>
</feature>